<evidence type="ECO:0000256" key="1">
    <source>
        <dbReference type="SAM" id="MobiDB-lite"/>
    </source>
</evidence>
<comment type="caution">
    <text evidence="3">The sequence shown here is derived from an EMBL/GenBank/DDBJ whole genome shotgun (WGS) entry which is preliminary data.</text>
</comment>
<evidence type="ECO:0008006" key="5">
    <source>
        <dbReference type="Google" id="ProtNLM"/>
    </source>
</evidence>
<organism evidence="3 4">
    <name type="scientific">Aquibacillus rhizosphaerae</name>
    <dbReference type="NCBI Taxonomy" id="3051431"/>
    <lineage>
        <taxon>Bacteria</taxon>
        <taxon>Bacillati</taxon>
        <taxon>Bacillota</taxon>
        <taxon>Bacilli</taxon>
        <taxon>Bacillales</taxon>
        <taxon>Bacillaceae</taxon>
        <taxon>Aquibacillus</taxon>
    </lineage>
</organism>
<proteinExistence type="predicted"/>
<feature type="chain" id="PRO_5045486956" description="DUF4352 domain-containing protein" evidence="2">
    <location>
        <begin position="20"/>
        <end position="182"/>
    </location>
</feature>
<protein>
    <recommendedName>
        <fullName evidence="5">DUF4352 domain-containing protein</fullName>
    </recommendedName>
</protein>
<feature type="compositionally biased region" description="Polar residues" evidence="1">
    <location>
        <begin position="39"/>
        <end position="53"/>
    </location>
</feature>
<reference evidence="3 4" key="1">
    <citation type="submission" date="2023-06" db="EMBL/GenBank/DDBJ databases">
        <title>Aquibacillus rhizosphaerae LR5S19.</title>
        <authorList>
            <person name="Sun J.-Q."/>
        </authorList>
    </citation>
    <scope>NUCLEOTIDE SEQUENCE [LARGE SCALE GENOMIC DNA]</scope>
    <source>
        <strain evidence="3 4">LR5S19</strain>
    </source>
</reference>
<feature type="region of interest" description="Disordered" evidence="1">
    <location>
        <begin position="28"/>
        <end position="53"/>
    </location>
</feature>
<name>A0ABT7L7D0_9BACI</name>
<evidence type="ECO:0000256" key="2">
    <source>
        <dbReference type="SAM" id="SignalP"/>
    </source>
</evidence>
<dbReference type="Proteomes" id="UP001235343">
    <property type="component" value="Unassembled WGS sequence"/>
</dbReference>
<evidence type="ECO:0000313" key="4">
    <source>
        <dbReference type="Proteomes" id="UP001235343"/>
    </source>
</evidence>
<keyword evidence="2" id="KW-0732">Signal</keyword>
<accession>A0ABT7L7D0</accession>
<sequence length="182" mass="20326">MIRKLTVITTLLAVFFLAACQNEPEITNETEVQEDENKQSSAQQDMNEVESSPFSYGAGVKGGQYGITLQTAYSNFNEIEESNYPYMVTAVVDVKNVTQDKELNPGTIAFTLSSKNQDASYQGVLPENVNPSDLTLEPDENISLQVVFEVESIEEDFIVTASIFNEQEMEAQWKLEGLNTFQ</sequence>
<dbReference type="EMBL" id="JASTZU010000048">
    <property type="protein sequence ID" value="MDL4841767.1"/>
    <property type="molecule type" value="Genomic_DNA"/>
</dbReference>
<keyword evidence="4" id="KW-1185">Reference proteome</keyword>
<dbReference type="RefSeq" id="WP_285933051.1">
    <property type="nucleotide sequence ID" value="NZ_JASTZU010000048.1"/>
</dbReference>
<gene>
    <name evidence="3" type="ORF">QQS35_15105</name>
</gene>
<dbReference type="PROSITE" id="PS51257">
    <property type="entry name" value="PROKAR_LIPOPROTEIN"/>
    <property type="match status" value="1"/>
</dbReference>
<feature type="signal peptide" evidence="2">
    <location>
        <begin position="1"/>
        <end position="19"/>
    </location>
</feature>
<evidence type="ECO:0000313" key="3">
    <source>
        <dbReference type="EMBL" id="MDL4841767.1"/>
    </source>
</evidence>